<dbReference type="GO" id="GO:0046872">
    <property type="term" value="F:metal ion binding"/>
    <property type="evidence" value="ECO:0007669"/>
    <property type="project" value="UniProtKB-KW"/>
</dbReference>
<dbReference type="OrthoDB" id="1493837at2"/>
<dbReference type="GO" id="GO:0005524">
    <property type="term" value="F:ATP binding"/>
    <property type="evidence" value="ECO:0007669"/>
    <property type="project" value="UniProtKB-KW"/>
</dbReference>
<feature type="binding site" evidence="17">
    <location>
        <position position="12"/>
    </location>
    <ligand>
        <name>ATP</name>
        <dbReference type="ChEBI" id="CHEBI:30616"/>
    </ligand>
</feature>
<evidence type="ECO:0000256" key="3">
    <source>
        <dbReference type="ARBA" id="ARBA00022475"/>
    </source>
</evidence>
<dbReference type="EMBL" id="CP029480">
    <property type="protein sequence ID" value="AWV99278.1"/>
    <property type="molecule type" value="Genomic_DNA"/>
</dbReference>
<keyword evidence="6 19" id="KW-0812">Transmembrane</keyword>
<keyword evidence="8 20" id="KW-0418">Kinase</keyword>
<dbReference type="Pfam" id="PF01219">
    <property type="entry name" value="DAGK_prokar"/>
    <property type="match status" value="1"/>
</dbReference>
<evidence type="ECO:0000256" key="13">
    <source>
        <dbReference type="ARBA" id="ARBA00023209"/>
    </source>
</evidence>
<evidence type="ECO:0000256" key="8">
    <source>
        <dbReference type="ARBA" id="ARBA00022777"/>
    </source>
</evidence>
<keyword evidence="18" id="KW-0479">Metal-binding</keyword>
<feature type="binding site" evidence="18">
    <location>
        <position position="72"/>
    </location>
    <ligand>
        <name>a divalent metal cation</name>
        <dbReference type="ChEBI" id="CHEBI:60240"/>
    </ligand>
</feature>
<reference evidence="20 21" key="1">
    <citation type="submission" date="2018-05" db="EMBL/GenBank/DDBJ databases">
        <title>Complete genome sequence of Arcticibacterium luteifluviistationis SM1504T, a cytophagaceae bacterium isolated from Arctic surface seawater.</title>
        <authorList>
            <person name="Li Y."/>
            <person name="Qin Q.-L."/>
        </authorList>
    </citation>
    <scope>NUCLEOTIDE SEQUENCE [LARGE SCALE GENOMIC DNA]</scope>
    <source>
        <strain evidence="20 21">SM1504</strain>
    </source>
</reference>
<dbReference type="AlphaFoldDB" id="A0A2Z4GE66"/>
<evidence type="ECO:0000256" key="18">
    <source>
        <dbReference type="PIRSR" id="PIRSR600829-4"/>
    </source>
</evidence>
<protein>
    <submittedName>
        <fullName evidence="20">Diacylglycerol kinase</fullName>
    </submittedName>
</protein>
<feature type="transmembrane region" description="Helical" evidence="19">
    <location>
        <begin position="51"/>
        <end position="71"/>
    </location>
</feature>
<organism evidence="20 21">
    <name type="scientific">Arcticibacterium luteifluviistationis</name>
    <dbReference type="NCBI Taxonomy" id="1784714"/>
    <lineage>
        <taxon>Bacteria</taxon>
        <taxon>Pseudomonadati</taxon>
        <taxon>Bacteroidota</taxon>
        <taxon>Cytophagia</taxon>
        <taxon>Cytophagales</taxon>
        <taxon>Leadbetterellaceae</taxon>
        <taxon>Arcticibacterium</taxon>
    </lineage>
</organism>
<evidence type="ECO:0000256" key="7">
    <source>
        <dbReference type="ARBA" id="ARBA00022741"/>
    </source>
</evidence>
<sequence>MNVKKMVKSFSYAGKGFKALLGSENNFQFHFLAATLVVLAGFYFEVSRWEWAVLLIQIALVFSAEAFNTAIEKLCDVVSPEWDTRIGQVKDIAAAGVLIVAMIAVCVAVLIFGEKILALF</sequence>
<keyword evidence="18" id="KW-0460">Magnesium</keyword>
<dbReference type="Gene3D" id="1.10.287.3610">
    <property type="match status" value="1"/>
</dbReference>
<dbReference type="RefSeq" id="WP_111372547.1">
    <property type="nucleotide sequence ID" value="NZ_CP029480.1"/>
</dbReference>
<feature type="binding site" evidence="17">
    <location>
        <begin position="90"/>
        <end position="91"/>
    </location>
    <ligand>
        <name>ATP</name>
        <dbReference type="ChEBI" id="CHEBI:30616"/>
    </ligand>
</feature>
<evidence type="ECO:0000256" key="16">
    <source>
        <dbReference type="PIRSR" id="PIRSR600829-2"/>
    </source>
</evidence>
<accession>A0A2Z4GE66</accession>
<evidence type="ECO:0000313" key="21">
    <source>
        <dbReference type="Proteomes" id="UP000249873"/>
    </source>
</evidence>
<keyword evidence="11" id="KW-0443">Lipid metabolism</keyword>
<keyword evidence="13" id="KW-0594">Phospholipid biosynthesis</keyword>
<evidence type="ECO:0000256" key="14">
    <source>
        <dbReference type="ARBA" id="ARBA00023264"/>
    </source>
</evidence>
<dbReference type="Proteomes" id="UP000249873">
    <property type="component" value="Chromosome"/>
</dbReference>
<evidence type="ECO:0000256" key="9">
    <source>
        <dbReference type="ARBA" id="ARBA00022840"/>
    </source>
</evidence>
<keyword evidence="10 19" id="KW-1133">Transmembrane helix</keyword>
<feature type="binding site" evidence="17">
    <location>
        <position position="24"/>
    </location>
    <ligand>
        <name>ATP</name>
        <dbReference type="ChEBI" id="CHEBI:30616"/>
    </ligand>
</feature>
<dbReference type="GO" id="GO:0008654">
    <property type="term" value="P:phospholipid biosynthetic process"/>
    <property type="evidence" value="ECO:0007669"/>
    <property type="project" value="UniProtKB-KW"/>
</dbReference>
<evidence type="ECO:0000256" key="11">
    <source>
        <dbReference type="ARBA" id="ARBA00023098"/>
    </source>
</evidence>
<dbReference type="InterPro" id="IPR000829">
    <property type="entry name" value="DAGK"/>
</dbReference>
<evidence type="ECO:0000256" key="1">
    <source>
        <dbReference type="ARBA" id="ARBA00004651"/>
    </source>
</evidence>
<dbReference type="InterPro" id="IPR033717">
    <property type="entry name" value="UDPK"/>
</dbReference>
<evidence type="ECO:0000256" key="15">
    <source>
        <dbReference type="PIRSR" id="PIRSR600829-1"/>
    </source>
</evidence>
<evidence type="ECO:0000256" key="19">
    <source>
        <dbReference type="SAM" id="Phobius"/>
    </source>
</evidence>
<comment type="subcellular location">
    <subcellularLocation>
        <location evidence="1">Cell membrane</location>
        <topology evidence="1">Multi-pass membrane protein</topology>
    </subcellularLocation>
</comment>
<feature type="binding site" evidence="18">
    <location>
        <position position="24"/>
    </location>
    <ligand>
        <name>a divalent metal cation</name>
        <dbReference type="ChEBI" id="CHEBI:60240"/>
    </ligand>
</feature>
<name>A0A2Z4GE66_9BACT</name>
<dbReference type="GO" id="GO:0005886">
    <property type="term" value="C:plasma membrane"/>
    <property type="evidence" value="ECO:0007669"/>
    <property type="project" value="UniProtKB-SubCell"/>
</dbReference>
<keyword evidence="12 19" id="KW-0472">Membrane</keyword>
<evidence type="ECO:0000256" key="2">
    <source>
        <dbReference type="ARBA" id="ARBA00005967"/>
    </source>
</evidence>
<comment type="cofactor">
    <cofactor evidence="18">
        <name>Mg(2+)</name>
        <dbReference type="ChEBI" id="CHEBI:18420"/>
    </cofactor>
    <text evidence="18">Mn(2+), Zn(2+), Cd(2+) and Co(2+) support activity to lesser extents.</text>
</comment>
<keyword evidence="21" id="KW-1185">Reference proteome</keyword>
<evidence type="ECO:0000256" key="12">
    <source>
        <dbReference type="ARBA" id="ARBA00023136"/>
    </source>
</evidence>
<keyword evidence="3" id="KW-1003">Cell membrane</keyword>
<comment type="similarity">
    <text evidence="2">Belongs to the bacterial diacylglycerol kinase family.</text>
</comment>
<dbReference type="PANTHER" id="PTHR34299">
    <property type="entry name" value="DIACYLGLYCEROL KINASE"/>
    <property type="match status" value="1"/>
</dbReference>
<keyword evidence="14" id="KW-1208">Phospholipid metabolism</keyword>
<dbReference type="InterPro" id="IPR036945">
    <property type="entry name" value="DAGK_sf"/>
</dbReference>
<evidence type="ECO:0000256" key="4">
    <source>
        <dbReference type="ARBA" id="ARBA00022516"/>
    </source>
</evidence>
<feature type="binding site" evidence="16">
    <location>
        <position position="65"/>
    </location>
    <ligand>
        <name>substrate</name>
    </ligand>
</feature>
<feature type="active site" description="Proton acceptor" evidence="15">
    <location>
        <position position="65"/>
    </location>
</feature>
<proteinExistence type="inferred from homology"/>
<dbReference type="GO" id="GO:0016301">
    <property type="term" value="F:kinase activity"/>
    <property type="evidence" value="ECO:0007669"/>
    <property type="project" value="UniProtKB-KW"/>
</dbReference>
<evidence type="ECO:0000256" key="17">
    <source>
        <dbReference type="PIRSR" id="PIRSR600829-3"/>
    </source>
</evidence>
<feature type="transmembrane region" description="Helical" evidence="19">
    <location>
        <begin position="91"/>
        <end position="112"/>
    </location>
</feature>
<evidence type="ECO:0000256" key="10">
    <source>
        <dbReference type="ARBA" id="ARBA00022989"/>
    </source>
</evidence>
<dbReference type="PANTHER" id="PTHR34299:SF1">
    <property type="entry name" value="DIACYLGLYCEROL KINASE"/>
    <property type="match status" value="1"/>
</dbReference>
<evidence type="ECO:0000256" key="5">
    <source>
        <dbReference type="ARBA" id="ARBA00022679"/>
    </source>
</evidence>
<evidence type="ECO:0000256" key="6">
    <source>
        <dbReference type="ARBA" id="ARBA00022692"/>
    </source>
</evidence>
<keyword evidence="9 17" id="KW-0067">ATP-binding</keyword>
<feature type="binding site" evidence="17">
    <location>
        <position position="72"/>
    </location>
    <ligand>
        <name>ATP</name>
        <dbReference type="ChEBI" id="CHEBI:30616"/>
    </ligand>
</feature>
<gene>
    <name evidence="20" type="ORF">DJ013_14330</name>
</gene>
<evidence type="ECO:0000313" key="20">
    <source>
        <dbReference type="EMBL" id="AWV99278.1"/>
    </source>
</evidence>
<keyword evidence="4" id="KW-0444">Lipid biosynthesis</keyword>
<dbReference type="CDD" id="cd14265">
    <property type="entry name" value="UDPK_IM_like"/>
    <property type="match status" value="1"/>
</dbReference>
<dbReference type="KEGG" id="als:DJ013_14330"/>
<keyword evidence="7 17" id="KW-0547">Nucleotide-binding</keyword>
<keyword evidence="5" id="KW-0808">Transferase</keyword>
<feature type="transmembrane region" description="Helical" evidence="19">
    <location>
        <begin position="27"/>
        <end position="44"/>
    </location>
</feature>